<dbReference type="InterPro" id="IPR050745">
    <property type="entry name" value="Multifunctional_regulatory"/>
</dbReference>
<evidence type="ECO:0000313" key="5">
    <source>
        <dbReference type="Proteomes" id="UP000317893"/>
    </source>
</evidence>
<evidence type="ECO:0000256" key="1">
    <source>
        <dbReference type="ARBA" id="ARBA00022737"/>
    </source>
</evidence>
<comment type="caution">
    <text evidence="4">The sequence shown here is derived from an EMBL/GenBank/DDBJ whole genome shotgun (WGS) entry which is preliminary data.</text>
</comment>
<keyword evidence="2 3" id="KW-0040">ANK repeat</keyword>
<dbReference type="InterPro" id="IPR036770">
    <property type="entry name" value="Ankyrin_rpt-contain_sf"/>
</dbReference>
<proteinExistence type="predicted"/>
<dbReference type="SMART" id="SM00248">
    <property type="entry name" value="ANK"/>
    <property type="match status" value="2"/>
</dbReference>
<dbReference type="Proteomes" id="UP000317893">
    <property type="component" value="Unassembled WGS sequence"/>
</dbReference>
<dbReference type="Pfam" id="PF12796">
    <property type="entry name" value="Ank_2"/>
    <property type="match status" value="1"/>
</dbReference>
<reference evidence="4 5" key="1">
    <citation type="submission" date="2019-06" db="EMBL/GenBank/DDBJ databases">
        <title>Sequencing the genomes of 1000 actinobacteria strains.</title>
        <authorList>
            <person name="Klenk H.-P."/>
        </authorList>
    </citation>
    <scope>NUCLEOTIDE SEQUENCE [LARGE SCALE GENOMIC DNA]</scope>
    <source>
        <strain evidence="4 5">DSM 18607</strain>
    </source>
</reference>
<dbReference type="PROSITE" id="PS50088">
    <property type="entry name" value="ANK_REPEAT"/>
    <property type="match status" value="1"/>
</dbReference>
<dbReference type="PANTHER" id="PTHR24189:SF50">
    <property type="entry name" value="ANKYRIN REPEAT AND SOCS BOX PROTEIN 2"/>
    <property type="match status" value="1"/>
</dbReference>
<gene>
    <name evidence="4" type="ORF">FB458_2021</name>
</gene>
<dbReference type="PROSITE" id="PS50297">
    <property type="entry name" value="ANK_REP_REGION"/>
    <property type="match status" value="1"/>
</dbReference>
<keyword evidence="5" id="KW-1185">Reference proteome</keyword>
<accession>A0A542E0P8</accession>
<evidence type="ECO:0000313" key="4">
    <source>
        <dbReference type="EMBL" id="TQJ08920.1"/>
    </source>
</evidence>
<organism evidence="4 5">
    <name type="scientific">Lapillicoccus jejuensis</name>
    <dbReference type="NCBI Taxonomy" id="402171"/>
    <lineage>
        <taxon>Bacteria</taxon>
        <taxon>Bacillati</taxon>
        <taxon>Actinomycetota</taxon>
        <taxon>Actinomycetes</taxon>
        <taxon>Micrococcales</taxon>
        <taxon>Intrasporangiaceae</taxon>
        <taxon>Lapillicoccus</taxon>
    </lineage>
</organism>
<dbReference type="Gene3D" id="1.25.40.20">
    <property type="entry name" value="Ankyrin repeat-containing domain"/>
    <property type="match status" value="1"/>
</dbReference>
<feature type="repeat" description="ANK" evidence="3">
    <location>
        <begin position="361"/>
        <end position="393"/>
    </location>
</feature>
<dbReference type="EMBL" id="VFMN01000001">
    <property type="protein sequence ID" value="TQJ08920.1"/>
    <property type="molecule type" value="Genomic_DNA"/>
</dbReference>
<dbReference type="SUPFAM" id="SSF48403">
    <property type="entry name" value="Ankyrin repeat"/>
    <property type="match status" value="1"/>
</dbReference>
<protein>
    <submittedName>
        <fullName evidence="4">Ankyrin repeat protein</fullName>
    </submittedName>
</protein>
<dbReference type="AlphaFoldDB" id="A0A542E0P8"/>
<evidence type="ECO:0000256" key="2">
    <source>
        <dbReference type="ARBA" id="ARBA00023043"/>
    </source>
</evidence>
<keyword evidence="1" id="KW-0677">Repeat</keyword>
<dbReference type="PANTHER" id="PTHR24189">
    <property type="entry name" value="MYOTROPHIN"/>
    <property type="match status" value="1"/>
</dbReference>
<sequence length="421" mass="45172">MAVTLPHRPHLERFRRDARRLQRAVRDGDAEALALVERVIGRPVDAATLPLATALYAVARRHGFSSWPRLRDYLRTAERLGRDTSTDPGEDPVARLLAHACLVYDASDGPDRWAVARDLLATDPAAPQRDPYVAATVADPDAVAAHLAREPALARAQGGPFGWTMLFHVAYSRVPQRDPLTTAALLLDAGADPEAGYLWQGAPTPFTVLTGCFGGGEQGPGRQPAHPQGAALARLLVAHGADPNDAQTLYDRMFARDDEHLRVLLPLGLGHGPGGAWHRRLGEALETPDEMVRRQVDWARDHGFTDRLALLAEHGFSDGTTADAPTPWRARRGLPPVARAGTPDAVRALAAAGGDLDAPYEGRTALHHAAWVGDVELVRALLEAGADPTVRDATYGTTPLAWAEHARADATAALLRPVTPG</sequence>
<name>A0A542E0P8_9MICO</name>
<dbReference type="RefSeq" id="WP_141848371.1">
    <property type="nucleotide sequence ID" value="NZ_BAAAPR010000005.1"/>
</dbReference>
<evidence type="ECO:0000256" key="3">
    <source>
        <dbReference type="PROSITE-ProRule" id="PRU00023"/>
    </source>
</evidence>
<dbReference type="InterPro" id="IPR002110">
    <property type="entry name" value="Ankyrin_rpt"/>
</dbReference>
<dbReference type="OrthoDB" id="928522at2"/>